<name>A0AAJ5RGG6_LATCU</name>
<organism evidence="1 2">
    <name type="scientific">Latilactobacillus curvatus</name>
    <name type="common">Lactobacillus curvatus</name>
    <dbReference type="NCBI Taxonomy" id="28038"/>
    <lineage>
        <taxon>Bacteria</taxon>
        <taxon>Bacillati</taxon>
        <taxon>Bacillota</taxon>
        <taxon>Bacilli</taxon>
        <taxon>Lactobacillales</taxon>
        <taxon>Lactobacillaceae</taxon>
        <taxon>Latilactobacillus</taxon>
    </lineage>
</organism>
<dbReference type="AlphaFoldDB" id="A0AAJ5RGG6"/>
<evidence type="ECO:0000313" key="1">
    <source>
        <dbReference type="EMBL" id="WDC92820.1"/>
    </source>
</evidence>
<dbReference type="EMBL" id="CP117684">
    <property type="protein sequence ID" value="WDC92820.1"/>
    <property type="molecule type" value="Genomic_DNA"/>
</dbReference>
<keyword evidence="1" id="KW-0614">Plasmid</keyword>
<gene>
    <name evidence="1" type="ORF">PSR33_09685</name>
</gene>
<reference evidence="1" key="1">
    <citation type="submission" date="2023-02" db="EMBL/GenBank/DDBJ databases">
        <title>Complete genome sequence of Lactobacillus curvatus CACC879 isolated from Pig feces.</title>
        <authorList>
            <person name="Park S."/>
            <person name="Park M.A."/>
            <person name="Kim D.-H."/>
            <person name="Kim Y."/>
        </authorList>
    </citation>
    <scope>NUCLEOTIDE SEQUENCE</scope>
    <source>
        <strain evidence="1">Curvatus</strain>
        <plasmid evidence="1">p1_CACC879</plasmid>
    </source>
</reference>
<sequence>MEIINIKQLVADILSKQTDLNYCGTSYPDELTKFPAAIYHTAHKPHFIDSDKQELETDWTVSIDLFNDHGSLTELSNKLVNELVKLGFSYTSGDQNLAGVKRTALVFNAMVDNQRRMVFQN</sequence>
<protein>
    <recommendedName>
        <fullName evidence="3">DUF3168 domain-containing protein</fullName>
    </recommendedName>
</protein>
<dbReference type="RefSeq" id="WP_076632049.1">
    <property type="nucleotide sequence ID" value="NZ_CP016467.1"/>
</dbReference>
<proteinExistence type="predicted"/>
<geneLocation type="plasmid" evidence="1 2">
    <name>p1_CACC879</name>
</geneLocation>
<evidence type="ECO:0000313" key="2">
    <source>
        <dbReference type="Proteomes" id="UP001215533"/>
    </source>
</evidence>
<accession>A0AAJ5RGG6</accession>
<dbReference type="Proteomes" id="UP001215533">
    <property type="component" value="Plasmid p1_CACC879"/>
</dbReference>
<evidence type="ECO:0008006" key="3">
    <source>
        <dbReference type="Google" id="ProtNLM"/>
    </source>
</evidence>